<organism evidence="1 2">
    <name type="scientific">Acaulospora morrowiae</name>
    <dbReference type="NCBI Taxonomy" id="94023"/>
    <lineage>
        <taxon>Eukaryota</taxon>
        <taxon>Fungi</taxon>
        <taxon>Fungi incertae sedis</taxon>
        <taxon>Mucoromycota</taxon>
        <taxon>Glomeromycotina</taxon>
        <taxon>Glomeromycetes</taxon>
        <taxon>Diversisporales</taxon>
        <taxon>Acaulosporaceae</taxon>
        <taxon>Acaulospora</taxon>
    </lineage>
</organism>
<keyword evidence="2" id="KW-1185">Reference proteome</keyword>
<dbReference type="EMBL" id="CAJVPV010004054">
    <property type="protein sequence ID" value="CAG8565698.1"/>
    <property type="molecule type" value="Genomic_DNA"/>
</dbReference>
<dbReference type="AlphaFoldDB" id="A0A9N9FVL7"/>
<proteinExistence type="predicted"/>
<sequence length="165" mass="18015">MAAVVIAYYAAKAAAAHCGWWQRQKSLRRTMVGGGGDYGGVLCINNGGKMLWLVANIAAASNIMETAAYFTVASIRTVRHPDDAASTPCYVDISVFQWCPELVSSFRRYCGNLSFRQYPENMAAFRRPDGNLVLLCRPELRTTFPGVCVVRPSTAYGTVVSCSVD</sequence>
<protein>
    <submittedName>
        <fullName evidence="1">17134_t:CDS:1</fullName>
    </submittedName>
</protein>
<evidence type="ECO:0000313" key="1">
    <source>
        <dbReference type="EMBL" id="CAG8565698.1"/>
    </source>
</evidence>
<evidence type="ECO:0000313" key="2">
    <source>
        <dbReference type="Proteomes" id="UP000789342"/>
    </source>
</evidence>
<comment type="caution">
    <text evidence="1">The sequence shown here is derived from an EMBL/GenBank/DDBJ whole genome shotgun (WGS) entry which is preliminary data.</text>
</comment>
<gene>
    <name evidence="1" type="ORF">AMORRO_LOCUS6228</name>
</gene>
<name>A0A9N9FVL7_9GLOM</name>
<accession>A0A9N9FVL7</accession>
<dbReference type="Proteomes" id="UP000789342">
    <property type="component" value="Unassembled WGS sequence"/>
</dbReference>
<reference evidence="1" key="1">
    <citation type="submission" date="2021-06" db="EMBL/GenBank/DDBJ databases">
        <authorList>
            <person name="Kallberg Y."/>
            <person name="Tangrot J."/>
            <person name="Rosling A."/>
        </authorList>
    </citation>
    <scope>NUCLEOTIDE SEQUENCE</scope>
    <source>
        <strain evidence="1">CL551</strain>
    </source>
</reference>